<comment type="caution">
    <text evidence="2">The sequence shown here is derived from an EMBL/GenBank/DDBJ whole genome shotgun (WGS) entry which is preliminary data.</text>
</comment>
<feature type="compositionally biased region" description="Low complexity" evidence="1">
    <location>
        <begin position="484"/>
        <end position="515"/>
    </location>
</feature>
<proteinExistence type="predicted"/>
<evidence type="ECO:0000256" key="1">
    <source>
        <dbReference type="SAM" id="MobiDB-lite"/>
    </source>
</evidence>
<feature type="compositionally biased region" description="Low complexity" evidence="1">
    <location>
        <begin position="367"/>
        <end position="384"/>
    </location>
</feature>
<dbReference type="InterPro" id="IPR021728">
    <property type="entry name" value="DUF3300"/>
</dbReference>
<reference evidence="2 3" key="1">
    <citation type="journal article" date="2013" name="Int. J. Syst. Evol. Microbiol.">
        <title>Comamonas guangdongensis sp. nov., isolated from subterranean forest sediment, and emended description of the genus Comamonas.</title>
        <authorList>
            <person name="Zhang J."/>
            <person name="Wang Y."/>
            <person name="Zhou S."/>
            <person name="Wu C."/>
            <person name="He J."/>
            <person name="Li F."/>
        </authorList>
    </citation>
    <scope>NUCLEOTIDE SEQUENCE [LARGE SCALE GENOMIC DNA]</scope>
    <source>
        <strain evidence="2 3">CCTCC AB2011133</strain>
    </source>
</reference>
<gene>
    <name evidence="2" type="ORF">AB6724_09790</name>
</gene>
<protein>
    <submittedName>
        <fullName evidence="2">DUF3300 domain-containing protein</fullName>
    </submittedName>
</protein>
<dbReference type="Pfam" id="PF11737">
    <property type="entry name" value="DUF3300"/>
    <property type="match status" value="1"/>
</dbReference>
<feature type="compositionally biased region" description="Low complexity" evidence="1">
    <location>
        <begin position="569"/>
        <end position="676"/>
    </location>
</feature>
<dbReference type="EMBL" id="JBFYGN010000009">
    <property type="protein sequence ID" value="MEX8193135.1"/>
    <property type="molecule type" value="Genomic_DNA"/>
</dbReference>
<sequence length="694" mass="75089">MSHSPANRQGLGRQAGRPWQLAATTCAALLLLSACNDKDTPATSAAPSAAPVNPAGSTAIPPASYTPPSAEVLYQMVAPIALYPDKLVAQILAGATYPDQIGAAETWLGQNPGLQKTALTNAVNAQNWDPSVKSLTQFPNVLEQMASNLPWTTALGKAYYNDPSDVMNAIQVMRNRAYKAGSLKTSKQLRVNVASTPSAVAYTPGAMVTPLPESVIEPPEQYIEIAPSQMDTVYVPQYDPGVVYGEPLPVYDGYQYVEVPPPVAVAGVPVVAGLLGFGAGIVLAESMDRHPSWGWNSWNMHWGDPDRRWHHGDRPPPPQARPAVVYNNTTYVSQSRTVVQNIRRTDNVTNVYENGGPPSHGAPPMQPQAAGAFAAPHGPQAGSLAAGAAGAAVGAAALMAGRHALSQGQGQGQGQRPTPSPLTAVPQGRSGFAQGQSPAAPVTQNRGLAAMPAGTAHGPNALMQRGPAGPGLAAPGLAGPGHPPQAAQAGLMEKAQQSRGQEQAQRQQLMQQQRAQEQAQHQQLLQQQTQAREQQQHQQQIQVQQQRAQEQAQHQQLMQQQAREQQQAQMQQQQRAQEQAQHQQLMQQQQRAQEQAQRQQLMQQQAQAREQQQRQQQAQMQAQMQAQQRAAQQAAQQQAQRQAMQQQEQQRAQIRAQQQQAEQQARMQMMQARQAAPAHPEARPHGEQGRRENR</sequence>
<feature type="region of interest" description="Disordered" evidence="1">
    <location>
        <begin position="344"/>
        <end position="384"/>
    </location>
</feature>
<feature type="region of interest" description="Disordered" evidence="1">
    <location>
        <begin position="569"/>
        <end position="694"/>
    </location>
</feature>
<feature type="compositionally biased region" description="Polar residues" evidence="1">
    <location>
        <begin position="433"/>
        <end position="446"/>
    </location>
</feature>
<accession>A0ABV3ZUE7</accession>
<name>A0ABV3ZUE7_9BURK</name>
<dbReference type="Proteomes" id="UP001561046">
    <property type="component" value="Unassembled WGS sequence"/>
</dbReference>
<dbReference type="PANTHER" id="PTHR40269:SF1">
    <property type="entry name" value="OUTER MEMBRANE PROTEIN"/>
    <property type="match status" value="1"/>
</dbReference>
<dbReference type="RefSeq" id="WP_369338337.1">
    <property type="nucleotide sequence ID" value="NZ_JBFYGN010000009.1"/>
</dbReference>
<dbReference type="PANTHER" id="PTHR40269">
    <property type="entry name" value="OUTER MEMBRANE PROTEIN-RELATED"/>
    <property type="match status" value="1"/>
</dbReference>
<feature type="region of interest" description="Disordered" evidence="1">
    <location>
        <begin position="404"/>
        <end position="515"/>
    </location>
</feature>
<evidence type="ECO:0000313" key="2">
    <source>
        <dbReference type="EMBL" id="MEX8193135.1"/>
    </source>
</evidence>
<evidence type="ECO:0000313" key="3">
    <source>
        <dbReference type="Proteomes" id="UP001561046"/>
    </source>
</evidence>
<organism evidence="2 3">
    <name type="scientific">Comamonas guangdongensis</name>
    <dbReference type="NCBI Taxonomy" id="510515"/>
    <lineage>
        <taxon>Bacteria</taxon>
        <taxon>Pseudomonadati</taxon>
        <taxon>Pseudomonadota</taxon>
        <taxon>Betaproteobacteria</taxon>
        <taxon>Burkholderiales</taxon>
        <taxon>Comamonadaceae</taxon>
        <taxon>Comamonas</taxon>
    </lineage>
</organism>
<keyword evidence="3" id="KW-1185">Reference proteome</keyword>
<feature type="compositionally biased region" description="Low complexity" evidence="1">
    <location>
        <begin position="466"/>
        <end position="477"/>
    </location>
</feature>
<feature type="compositionally biased region" description="Basic and acidic residues" evidence="1">
    <location>
        <begin position="680"/>
        <end position="694"/>
    </location>
</feature>